<evidence type="ECO:0000256" key="10">
    <source>
        <dbReference type="RuleBase" id="RU362034"/>
    </source>
</evidence>
<evidence type="ECO:0000256" key="5">
    <source>
        <dbReference type="ARBA" id="ARBA00023054"/>
    </source>
</evidence>
<dbReference type="Pfam" id="PF00004">
    <property type="entry name" value="AAA"/>
    <property type="match status" value="1"/>
</dbReference>
<comment type="caution">
    <text evidence="12">The sequence shown here is derived from an EMBL/GenBank/DDBJ whole genome shotgun (WGS) entry which is preliminary data.</text>
</comment>
<evidence type="ECO:0000256" key="1">
    <source>
        <dbReference type="ARBA" id="ARBA00008675"/>
    </source>
</evidence>
<keyword evidence="4 9" id="KW-0067">ATP-binding</keyword>
<dbReference type="NCBIfam" id="TIGR03346">
    <property type="entry name" value="chaperone_ClpB"/>
    <property type="match status" value="1"/>
</dbReference>
<dbReference type="GO" id="GO:0005737">
    <property type="term" value="C:cytoplasm"/>
    <property type="evidence" value="ECO:0007669"/>
    <property type="project" value="UniProtKB-SubCell"/>
</dbReference>
<dbReference type="SMART" id="SM00382">
    <property type="entry name" value="AAA"/>
    <property type="match status" value="2"/>
</dbReference>
<feature type="coiled-coil region" evidence="10">
    <location>
        <begin position="441"/>
        <end position="533"/>
    </location>
</feature>
<keyword evidence="10" id="KW-0346">Stress response</keyword>
<proteinExistence type="inferred from homology"/>
<gene>
    <name evidence="10 12" type="primary">clpB</name>
    <name evidence="12" type="ORF">E6K78_10880</name>
</gene>
<dbReference type="InterPro" id="IPR028299">
    <property type="entry name" value="ClpA/B_CS2"/>
</dbReference>
<dbReference type="Gene3D" id="1.10.1780.10">
    <property type="entry name" value="Clp, N-terminal domain"/>
    <property type="match status" value="1"/>
</dbReference>
<reference evidence="12 13" key="1">
    <citation type="journal article" date="2019" name="Nat. Microbiol.">
        <title>Mediterranean grassland soil C-N compound turnover is dependent on rainfall and depth, and is mediated by genomically divergent microorganisms.</title>
        <authorList>
            <person name="Diamond S."/>
            <person name="Andeer P.F."/>
            <person name="Li Z."/>
            <person name="Crits-Christoph A."/>
            <person name="Burstein D."/>
            <person name="Anantharaman K."/>
            <person name="Lane K.R."/>
            <person name="Thomas B.C."/>
            <person name="Pan C."/>
            <person name="Northen T.R."/>
            <person name="Banfield J.F."/>
        </authorList>
    </citation>
    <scope>NUCLEOTIDE SEQUENCE [LARGE SCALE GENOMIC DNA]</scope>
    <source>
        <strain evidence="12">WS_8</strain>
    </source>
</reference>
<dbReference type="GO" id="GO:0034605">
    <property type="term" value="P:cellular response to heat"/>
    <property type="evidence" value="ECO:0007669"/>
    <property type="project" value="TreeGrafter"/>
</dbReference>
<dbReference type="InterPro" id="IPR001270">
    <property type="entry name" value="ClpA/B"/>
</dbReference>
<evidence type="ECO:0000256" key="7">
    <source>
        <dbReference type="ARBA" id="ARBA00026057"/>
    </source>
</evidence>
<keyword evidence="10" id="KW-0963">Cytoplasm</keyword>
<dbReference type="PANTHER" id="PTHR11638">
    <property type="entry name" value="ATP-DEPENDENT CLP PROTEASE"/>
    <property type="match status" value="1"/>
</dbReference>
<dbReference type="AlphaFoldDB" id="A0A538THW3"/>
<comment type="subunit">
    <text evidence="7">Homohexamer. The oligomerization is ATP-dependent.</text>
</comment>
<dbReference type="FunFam" id="3.40.50.300:FF:000010">
    <property type="entry name" value="Chaperone clpB 1, putative"/>
    <property type="match status" value="1"/>
</dbReference>
<dbReference type="FunFam" id="1.10.8.60:FF:000017">
    <property type="entry name" value="ATP-dependent chaperone ClpB"/>
    <property type="match status" value="1"/>
</dbReference>
<dbReference type="Gene3D" id="3.40.50.300">
    <property type="entry name" value="P-loop containing nucleotide triphosphate hydrolases"/>
    <property type="match status" value="3"/>
</dbReference>
<dbReference type="SUPFAM" id="SSF52540">
    <property type="entry name" value="P-loop containing nucleoside triphosphate hydrolases"/>
    <property type="match status" value="2"/>
</dbReference>
<accession>A0A538THW3</accession>
<dbReference type="InterPro" id="IPR017730">
    <property type="entry name" value="Chaperonin_ClpB"/>
</dbReference>
<keyword evidence="3 9" id="KW-0547">Nucleotide-binding</keyword>
<evidence type="ECO:0000256" key="4">
    <source>
        <dbReference type="ARBA" id="ARBA00022840"/>
    </source>
</evidence>
<dbReference type="PRINTS" id="PR00300">
    <property type="entry name" value="CLPPROTEASEA"/>
</dbReference>
<protein>
    <recommendedName>
        <fullName evidence="10">Chaperone protein ClpB</fullName>
    </recommendedName>
</protein>
<feature type="domain" description="Clp R" evidence="11">
    <location>
        <begin position="3"/>
        <end position="146"/>
    </location>
</feature>
<evidence type="ECO:0000313" key="13">
    <source>
        <dbReference type="Proteomes" id="UP000316609"/>
    </source>
</evidence>
<dbReference type="Pfam" id="PF02861">
    <property type="entry name" value="Clp_N"/>
    <property type="match status" value="1"/>
</dbReference>
<evidence type="ECO:0000256" key="2">
    <source>
        <dbReference type="ARBA" id="ARBA00022737"/>
    </source>
</evidence>
<dbReference type="GO" id="GO:0016887">
    <property type="term" value="F:ATP hydrolysis activity"/>
    <property type="evidence" value="ECO:0007669"/>
    <property type="project" value="InterPro"/>
</dbReference>
<dbReference type="Pfam" id="PF17871">
    <property type="entry name" value="AAA_lid_9"/>
    <property type="match status" value="1"/>
</dbReference>
<dbReference type="SMART" id="SM01086">
    <property type="entry name" value="ClpB_D2-small"/>
    <property type="match status" value="1"/>
</dbReference>
<evidence type="ECO:0000313" key="12">
    <source>
        <dbReference type="EMBL" id="TMQ63213.1"/>
    </source>
</evidence>
<comment type="subcellular location">
    <subcellularLocation>
        <location evidence="10">Cytoplasm</location>
    </subcellularLocation>
</comment>
<dbReference type="CDD" id="cd19499">
    <property type="entry name" value="RecA-like_ClpB_Hsp104-like"/>
    <property type="match status" value="1"/>
</dbReference>
<dbReference type="FunFam" id="3.40.50.300:FF:000120">
    <property type="entry name" value="ATP-dependent chaperone ClpB"/>
    <property type="match status" value="1"/>
</dbReference>
<dbReference type="InterPro" id="IPR041546">
    <property type="entry name" value="ClpA/ClpB_AAA_lid"/>
</dbReference>
<comment type="subunit">
    <text evidence="10">Homohexamer; The oligomerization is ATP-dependent.</text>
</comment>
<comment type="function">
    <text evidence="10">Part of a stress-induced multi-chaperone system, it is involved in the recovery of the cell from heat-induced damage, in cooperation with DnaK, DnaJ and GrpE.</text>
</comment>
<dbReference type="InterPro" id="IPR019489">
    <property type="entry name" value="Clp_ATPase_C"/>
</dbReference>
<dbReference type="FunFam" id="3.40.50.300:FF:000025">
    <property type="entry name" value="ATP-dependent Clp protease subunit"/>
    <property type="match status" value="1"/>
</dbReference>
<dbReference type="PROSITE" id="PS51903">
    <property type="entry name" value="CLP_R"/>
    <property type="match status" value="1"/>
</dbReference>
<dbReference type="PANTHER" id="PTHR11638:SF18">
    <property type="entry name" value="HEAT SHOCK PROTEIN 104"/>
    <property type="match status" value="1"/>
</dbReference>
<dbReference type="InterPro" id="IPR050130">
    <property type="entry name" value="ClpA_ClpB"/>
</dbReference>
<dbReference type="GO" id="GO:0005524">
    <property type="term" value="F:ATP binding"/>
    <property type="evidence" value="ECO:0007669"/>
    <property type="project" value="UniProtKB-UniRule"/>
</dbReference>
<evidence type="ECO:0000256" key="3">
    <source>
        <dbReference type="ARBA" id="ARBA00022741"/>
    </source>
</evidence>
<dbReference type="Pfam" id="PF07724">
    <property type="entry name" value="AAA_2"/>
    <property type="match status" value="1"/>
</dbReference>
<keyword evidence="6 9" id="KW-0143">Chaperone</keyword>
<keyword evidence="2 8" id="KW-0677">Repeat</keyword>
<sequence>MRLEHFTIKSQEALERAQRLARDRGHQELAPEHLLTALLEDSEGITAALLEKLGVAREPLARAAAASLDRLPRVLGGALYLGDALRHVLEAAEAQAERLKDEFVSVEHLWLALASPDPPSGASAALASAGVSPESLLKALAQVRGGQRVTDANPEDKYQALARYGRDLTALARQGKLDPVIGRDDEIRRVIQVLARRTKNNPVLIGEPGVGKTAIVEGLAQRIVSGDVPESLKEKRVIALDLGALVAGAKFRGEFEDRLKAVLKEVTSAEARIVLFIDELHTLVGAGGAEGAVDAANLLKPALARGELHCVGATTLDEYRKHVEKDAALERRFQPVMVDEPSAEDTIAILRGLKERYEVHHGIRIKDAALVAAAMLSSRYITDRNLPDKAIDLIDEAASRLRMEIDSLPVELDEPTRRARQLEIERQALAKENDPGSKERLKRLEEELTRVRAEITQLETHWKREKEVVGKIRQLKAERERLKLEEQRAERAGDLARVAELRYGHLLQLERQLEQENARLAKIQLDQRMLKEEVDEEDIAEVVAKWTGIPVARLMEGEIEKLVHMEERLHHRVIGQDEAVRLVADAVRRARAGLQDPRRPLGSFLFLGPTGVGKTELARALAEFLFDDERAMVRVDMSEYQEKHAVARLIGAPPGYVGYEEGGALTEAVRRRPYAVVLLDEVEKAHAEVLNVLLQILDDGRLTDGQGRTVDFKNALVIMTSNLGSQWILELDESDRQEMERRVLEAVREHFRPELLNRMDEIVVFHTLSRAELRKIVDLHVRTLQRMLADRDVTLLLTDRARDALADEGFDPSFGARPLKRTVQRRIQNPLAMKLLAGEIKPGQTIEVEVEKGAFTFHAVRPEPVKV</sequence>
<feature type="coiled-coil region" evidence="10">
    <location>
        <begin position="82"/>
        <end position="109"/>
    </location>
</feature>
<dbReference type="Proteomes" id="UP000316609">
    <property type="component" value="Unassembled WGS sequence"/>
</dbReference>
<dbReference type="SUPFAM" id="SSF81923">
    <property type="entry name" value="Double Clp-N motif"/>
    <property type="match status" value="1"/>
</dbReference>
<evidence type="ECO:0000256" key="9">
    <source>
        <dbReference type="RuleBase" id="RU004432"/>
    </source>
</evidence>
<comment type="similarity">
    <text evidence="1 9">Belongs to the ClpA/ClpB family.</text>
</comment>
<dbReference type="CDD" id="cd00009">
    <property type="entry name" value="AAA"/>
    <property type="match status" value="1"/>
</dbReference>
<dbReference type="InterPro" id="IPR036628">
    <property type="entry name" value="Clp_N_dom_sf"/>
</dbReference>
<dbReference type="InterPro" id="IPR003593">
    <property type="entry name" value="AAA+_ATPase"/>
</dbReference>
<evidence type="ECO:0000259" key="11">
    <source>
        <dbReference type="PROSITE" id="PS51903"/>
    </source>
</evidence>
<dbReference type="InterPro" id="IPR004176">
    <property type="entry name" value="Clp_R_N"/>
</dbReference>
<evidence type="ECO:0000256" key="6">
    <source>
        <dbReference type="ARBA" id="ARBA00023186"/>
    </source>
</evidence>
<dbReference type="Gene3D" id="1.10.8.60">
    <property type="match status" value="1"/>
</dbReference>
<name>A0A538THW3_UNCEI</name>
<keyword evidence="5 10" id="KW-0175">Coiled coil</keyword>
<organism evidence="12 13">
    <name type="scientific">Eiseniibacteriota bacterium</name>
    <dbReference type="NCBI Taxonomy" id="2212470"/>
    <lineage>
        <taxon>Bacteria</taxon>
        <taxon>Candidatus Eiseniibacteriota</taxon>
    </lineage>
</organism>
<dbReference type="Pfam" id="PF10431">
    <property type="entry name" value="ClpB_D2-small"/>
    <property type="match status" value="1"/>
</dbReference>
<dbReference type="EMBL" id="VBOY01000114">
    <property type="protein sequence ID" value="TMQ63213.1"/>
    <property type="molecule type" value="Genomic_DNA"/>
</dbReference>
<dbReference type="InterPro" id="IPR003959">
    <property type="entry name" value="ATPase_AAA_core"/>
</dbReference>
<dbReference type="GO" id="GO:0042026">
    <property type="term" value="P:protein refolding"/>
    <property type="evidence" value="ECO:0007669"/>
    <property type="project" value="UniProtKB-UniRule"/>
</dbReference>
<dbReference type="InterPro" id="IPR018368">
    <property type="entry name" value="ClpA/B_CS1"/>
</dbReference>
<dbReference type="PROSITE" id="PS00871">
    <property type="entry name" value="CLPAB_2"/>
    <property type="match status" value="1"/>
</dbReference>
<dbReference type="InterPro" id="IPR027417">
    <property type="entry name" value="P-loop_NTPase"/>
</dbReference>
<evidence type="ECO:0000256" key="8">
    <source>
        <dbReference type="PROSITE-ProRule" id="PRU01251"/>
    </source>
</evidence>
<dbReference type="PROSITE" id="PS00870">
    <property type="entry name" value="CLPAB_1"/>
    <property type="match status" value="1"/>
</dbReference>